<keyword evidence="3 5" id="KW-1133">Transmembrane helix</keyword>
<feature type="transmembrane region" description="Helical" evidence="5">
    <location>
        <begin position="138"/>
        <end position="157"/>
    </location>
</feature>
<feature type="transmembrane region" description="Helical" evidence="5">
    <location>
        <begin position="44"/>
        <end position="64"/>
    </location>
</feature>
<comment type="subcellular location">
    <subcellularLocation>
        <location evidence="1">Cell membrane</location>
        <topology evidence="1">Multi-pass membrane protein</topology>
    </subcellularLocation>
</comment>
<evidence type="ECO:0000256" key="1">
    <source>
        <dbReference type="ARBA" id="ARBA00004651"/>
    </source>
</evidence>
<dbReference type="InterPro" id="IPR011701">
    <property type="entry name" value="MFS"/>
</dbReference>
<evidence type="ECO:0000256" key="4">
    <source>
        <dbReference type="ARBA" id="ARBA00023136"/>
    </source>
</evidence>
<evidence type="ECO:0000256" key="2">
    <source>
        <dbReference type="ARBA" id="ARBA00022692"/>
    </source>
</evidence>
<evidence type="ECO:0000259" key="6">
    <source>
        <dbReference type="PROSITE" id="PS50850"/>
    </source>
</evidence>
<dbReference type="KEGG" id="rpla:A4Z71_06620"/>
<dbReference type="InterPro" id="IPR052528">
    <property type="entry name" value="Sugar_transport-like"/>
</dbReference>
<sequence>MVTYRLIDLGAESALVGVVGATFALAPLIFAIKLGRWVDKGRDGSALFVGGLVSTGTSVALLFINSIPLLAIAMPLMGIGHLLTMIGGQTIIANRSQSAKYEKNFGLLTFYASLGQAIGPLVGGALADRGVYIDTNSAILFACFLFVASTLVTIPIASNSKKGKEKQQAQISAESLRKVMSAPTFKSAIFVSGSITAVVDVVLIFLPLLGRELGLSATEIGILLAVRSVSSMAIRLVLGPVTGKIGMRAVMNLGSSVTMLSCIAIALATNFWLLFIIMLVSGLSMAIGQPASMAWVSRIASPETRGLAISIRLTSNRLGQVVVPSIAGLIAATGVGAVFYLLAALQAASIVVTSRALPKGE</sequence>
<feature type="transmembrane region" description="Helical" evidence="5">
    <location>
        <begin position="70"/>
        <end position="93"/>
    </location>
</feature>
<keyword evidence="8" id="KW-1185">Reference proteome</keyword>
<dbReference type="GO" id="GO:0005886">
    <property type="term" value="C:plasma membrane"/>
    <property type="evidence" value="ECO:0007669"/>
    <property type="project" value="UniProtKB-SubCell"/>
</dbReference>
<accession>A0A1D9E0N5</accession>
<gene>
    <name evidence="7" type="ORF">A4Z71_06620</name>
</gene>
<dbReference type="PANTHER" id="PTHR23526:SF4">
    <property type="entry name" value="INTEGRAL MEMBRANE TRANSPORT PROTEIN"/>
    <property type="match status" value="1"/>
</dbReference>
<feature type="transmembrane region" description="Helical" evidence="5">
    <location>
        <begin position="105"/>
        <end position="126"/>
    </location>
</feature>
<dbReference type="AlphaFoldDB" id="A0A1D9E0N5"/>
<dbReference type="PROSITE" id="PS50850">
    <property type="entry name" value="MFS"/>
    <property type="match status" value="1"/>
</dbReference>
<feature type="transmembrane region" description="Helical" evidence="5">
    <location>
        <begin position="187"/>
        <end position="208"/>
    </location>
</feature>
<dbReference type="InterPro" id="IPR036259">
    <property type="entry name" value="MFS_trans_sf"/>
</dbReference>
<keyword evidence="4 5" id="KW-0472">Membrane</keyword>
<feature type="transmembrane region" description="Helical" evidence="5">
    <location>
        <begin position="14"/>
        <end position="32"/>
    </location>
</feature>
<dbReference type="Proteomes" id="UP000243784">
    <property type="component" value="Chromosome"/>
</dbReference>
<evidence type="ECO:0000256" key="5">
    <source>
        <dbReference type="SAM" id="Phobius"/>
    </source>
</evidence>
<evidence type="ECO:0000313" key="7">
    <source>
        <dbReference type="EMBL" id="AOY56606.1"/>
    </source>
</evidence>
<organism evidence="7 8">
    <name type="scientific">Candidatus Rhodoluna planktonica</name>
    <dbReference type="NCBI Taxonomy" id="535712"/>
    <lineage>
        <taxon>Bacteria</taxon>
        <taxon>Bacillati</taxon>
        <taxon>Actinomycetota</taxon>
        <taxon>Actinomycetes</taxon>
        <taxon>Micrococcales</taxon>
        <taxon>Microbacteriaceae</taxon>
        <taxon>Luna cluster</taxon>
        <taxon>Luna-1 subcluster</taxon>
        <taxon>Rhodoluna</taxon>
    </lineage>
</organism>
<dbReference type="SUPFAM" id="SSF103473">
    <property type="entry name" value="MFS general substrate transporter"/>
    <property type="match status" value="1"/>
</dbReference>
<dbReference type="PANTHER" id="PTHR23526">
    <property type="entry name" value="INTEGRAL MEMBRANE TRANSPORT PROTEIN-RELATED"/>
    <property type="match status" value="1"/>
</dbReference>
<name>A0A1D9E0N5_9MICO</name>
<feature type="transmembrane region" description="Helical" evidence="5">
    <location>
        <begin position="318"/>
        <end position="343"/>
    </location>
</feature>
<dbReference type="EMBL" id="CP015208">
    <property type="protein sequence ID" value="AOY56606.1"/>
    <property type="molecule type" value="Genomic_DNA"/>
</dbReference>
<dbReference type="InterPro" id="IPR020846">
    <property type="entry name" value="MFS_dom"/>
</dbReference>
<proteinExistence type="predicted"/>
<evidence type="ECO:0000313" key="8">
    <source>
        <dbReference type="Proteomes" id="UP000243784"/>
    </source>
</evidence>
<dbReference type="Gene3D" id="1.20.1250.20">
    <property type="entry name" value="MFS general substrate transporter like domains"/>
    <property type="match status" value="2"/>
</dbReference>
<protein>
    <recommendedName>
        <fullName evidence="6">Major facilitator superfamily (MFS) profile domain-containing protein</fullName>
    </recommendedName>
</protein>
<dbReference type="PRINTS" id="PR01035">
    <property type="entry name" value="TCRTETA"/>
</dbReference>
<dbReference type="STRING" id="535712.A4Z71_06620"/>
<dbReference type="InterPro" id="IPR001958">
    <property type="entry name" value="Tet-R_TetA/multi-R_MdtG-like"/>
</dbReference>
<keyword evidence="2 5" id="KW-0812">Transmembrane</keyword>
<dbReference type="GO" id="GO:0022857">
    <property type="term" value="F:transmembrane transporter activity"/>
    <property type="evidence" value="ECO:0007669"/>
    <property type="project" value="InterPro"/>
</dbReference>
<feature type="domain" description="Major facilitator superfamily (MFS) profile" evidence="6">
    <location>
        <begin position="181"/>
        <end position="361"/>
    </location>
</feature>
<feature type="transmembrane region" description="Helical" evidence="5">
    <location>
        <begin position="220"/>
        <end position="238"/>
    </location>
</feature>
<evidence type="ECO:0000256" key="3">
    <source>
        <dbReference type="ARBA" id="ARBA00022989"/>
    </source>
</evidence>
<reference evidence="7 8" key="1">
    <citation type="journal article" date="2016" name="Biochim. Biophys. Acta">
        <title>Photochemical characterization of actinorhodopsin and its functional existence in the natural host.</title>
        <authorList>
            <person name="Nakamura S."/>
            <person name="Kikukawa T."/>
            <person name="Tamogami J."/>
            <person name="Kamiya M."/>
            <person name="Aizawa T."/>
            <person name="Hahn M.W."/>
            <person name="Ihara K."/>
            <person name="Kamo N."/>
            <person name="Demura M."/>
        </authorList>
    </citation>
    <scope>NUCLEOTIDE SEQUENCE [LARGE SCALE GENOMIC DNA]</scope>
    <source>
        <strain evidence="7 8">MWH-Dar1</strain>
    </source>
</reference>
<dbReference type="Pfam" id="PF07690">
    <property type="entry name" value="MFS_1"/>
    <property type="match status" value="1"/>
</dbReference>